<accession>A0ABN5FCE7</accession>
<gene>
    <name evidence="1" type="ORF">CSC3H3_06550</name>
</gene>
<keyword evidence="2" id="KW-1185">Reference proteome</keyword>
<reference evidence="1 2" key="1">
    <citation type="submission" date="2017-10" db="EMBL/GenBank/DDBJ databases">
        <title>Biodiversity and function of Thalassospira species in the particle-attached aromatic-hydrocarbon-degrading consortia from the surface seawater of the China South Sea.</title>
        <authorList>
            <person name="Dong C."/>
            <person name="Liu R."/>
            <person name="Shao Z."/>
        </authorList>
    </citation>
    <scope>NUCLEOTIDE SEQUENCE [LARGE SCALE GENOMIC DNA]</scope>
    <source>
        <strain evidence="1 2">CSC3H3</strain>
    </source>
</reference>
<organism evidence="1 2">
    <name type="scientific">Thalassospira marina</name>
    <dbReference type="NCBI Taxonomy" id="2048283"/>
    <lineage>
        <taxon>Bacteria</taxon>
        <taxon>Pseudomonadati</taxon>
        <taxon>Pseudomonadota</taxon>
        <taxon>Alphaproteobacteria</taxon>
        <taxon>Rhodospirillales</taxon>
        <taxon>Thalassospiraceae</taxon>
        <taxon>Thalassospira</taxon>
    </lineage>
</organism>
<dbReference type="Proteomes" id="UP000233458">
    <property type="component" value="Chromosome"/>
</dbReference>
<proteinExistence type="predicted"/>
<name>A0ABN5FCE7_9PROT</name>
<evidence type="ECO:0000313" key="1">
    <source>
        <dbReference type="EMBL" id="AUG52412.1"/>
    </source>
</evidence>
<dbReference type="EMBL" id="CP024199">
    <property type="protein sequence ID" value="AUG52412.1"/>
    <property type="molecule type" value="Genomic_DNA"/>
</dbReference>
<sequence>MGGPVGEAAKLELAAVCDIAANVRKVRMADQRGLRPPPKFKPAEFELGKRQITPVTGELV</sequence>
<protein>
    <submittedName>
        <fullName evidence="1">Uncharacterized protein</fullName>
    </submittedName>
</protein>
<evidence type="ECO:0000313" key="2">
    <source>
        <dbReference type="Proteomes" id="UP000233458"/>
    </source>
</evidence>